<dbReference type="PROSITE" id="PS50837">
    <property type="entry name" value="NACHT"/>
    <property type="match status" value="1"/>
</dbReference>
<evidence type="ECO:0000313" key="6">
    <source>
        <dbReference type="EMBL" id="EAU36043.1"/>
    </source>
</evidence>
<dbReference type="Pfam" id="PF23238">
    <property type="entry name" value="DUF7068"/>
    <property type="match status" value="1"/>
</dbReference>
<dbReference type="SUPFAM" id="SSF52540">
    <property type="entry name" value="P-loop containing nucleoside triphosphate hydrolases"/>
    <property type="match status" value="1"/>
</dbReference>
<dbReference type="PANTHER" id="PTHR46312:SF2">
    <property type="entry name" value="NUCLEOTIDE-BINDING OLIGOMERIZATION DOMAIN-CONTAINING PROTEIN 2-LIKE"/>
    <property type="match status" value="1"/>
</dbReference>
<dbReference type="SUPFAM" id="SSF48371">
    <property type="entry name" value="ARM repeat"/>
    <property type="match status" value="1"/>
</dbReference>
<dbReference type="GeneID" id="4318506"/>
<dbReference type="InterPro" id="IPR027417">
    <property type="entry name" value="P-loop_NTPase"/>
</dbReference>
<dbReference type="InterPro" id="IPR003593">
    <property type="entry name" value="AAA+_ATPase"/>
</dbReference>
<dbReference type="eggNOG" id="KOG2029">
    <property type="taxonomic scope" value="Eukaryota"/>
</dbReference>
<dbReference type="PANTHER" id="PTHR46312">
    <property type="entry name" value="NACHT DOMAIN-CONTAINING PROTEIN"/>
    <property type="match status" value="1"/>
</dbReference>
<dbReference type="STRING" id="341663.Q0CPZ3"/>
<dbReference type="OMA" id="LLPMDQC"/>
<reference evidence="7" key="1">
    <citation type="submission" date="2005-09" db="EMBL/GenBank/DDBJ databases">
        <title>Annotation of the Aspergillus terreus NIH2624 genome.</title>
        <authorList>
            <person name="Birren B.W."/>
            <person name="Lander E.S."/>
            <person name="Galagan J.E."/>
            <person name="Nusbaum C."/>
            <person name="Devon K."/>
            <person name="Henn M."/>
            <person name="Ma L.-J."/>
            <person name="Jaffe D.B."/>
            <person name="Butler J."/>
            <person name="Alvarez P."/>
            <person name="Gnerre S."/>
            <person name="Grabherr M."/>
            <person name="Kleber M."/>
            <person name="Mauceli E.W."/>
            <person name="Brockman W."/>
            <person name="Rounsley S."/>
            <person name="Young S.K."/>
            <person name="LaButti K."/>
            <person name="Pushparaj V."/>
            <person name="DeCaprio D."/>
            <person name="Crawford M."/>
            <person name="Koehrsen M."/>
            <person name="Engels R."/>
            <person name="Montgomery P."/>
            <person name="Pearson M."/>
            <person name="Howarth C."/>
            <person name="Larson L."/>
            <person name="Luoma S."/>
            <person name="White J."/>
            <person name="Alvarado L."/>
            <person name="Kodira C.D."/>
            <person name="Zeng Q."/>
            <person name="Oleary S."/>
            <person name="Yandava C."/>
            <person name="Denning D.W."/>
            <person name="Nierman W.C."/>
            <person name="Milne T."/>
            <person name="Madden K."/>
        </authorList>
    </citation>
    <scope>NUCLEOTIDE SEQUENCE [LARGE SCALE GENOMIC DNA]</scope>
    <source>
        <strain evidence="7">NIH 2624 / FGSC A1156</strain>
    </source>
</reference>
<dbReference type="Gene3D" id="3.40.50.300">
    <property type="entry name" value="P-loop containing nucleotide triphosphate hydrolases"/>
    <property type="match status" value="1"/>
</dbReference>
<comment type="subcellular location">
    <subcellularLocation>
        <location evidence="1">Nucleus</location>
    </subcellularLocation>
</comment>
<dbReference type="SMART" id="SM00382">
    <property type="entry name" value="AAA"/>
    <property type="match status" value="1"/>
</dbReference>
<organism evidence="6 7">
    <name type="scientific">Aspergillus terreus (strain NIH 2624 / FGSC A1156)</name>
    <dbReference type="NCBI Taxonomy" id="341663"/>
    <lineage>
        <taxon>Eukaryota</taxon>
        <taxon>Fungi</taxon>
        <taxon>Dikarya</taxon>
        <taxon>Ascomycota</taxon>
        <taxon>Pezizomycotina</taxon>
        <taxon>Eurotiomycetes</taxon>
        <taxon>Eurotiomycetidae</taxon>
        <taxon>Eurotiales</taxon>
        <taxon>Aspergillaceae</taxon>
        <taxon>Aspergillus</taxon>
        <taxon>Aspergillus subgen. Circumdati</taxon>
    </lineage>
</organism>
<dbReference type="EMBL" id="CH476598">
    <property type="protein sequence ID" value="EAU36043.1"/>
    <property type="molecule type" value="Genomic_DNA"/>
</dbReference>
<keyword evidence="4" id="KW-1133">Transmembrane helix</keyword>
<feature type="repeat" description="HEAT" evidence="3">
    <location>
        <begin position="1273"/>
        <end position="1305"/>
    </location>
</feature>
<evidence type="ECO:0000313" key="7">
    <source>
        <dbReference type="Proteomes" id="UP000007963"/>
    </source>
</evidence>
<dbReference type="PROSITE" id="PS50077">
    <property type="entry name" value="HEAT_REPEAT"/>
    <property type="match status" value="1"/>
</dbReference>
<dbReference type="Gene3D" id="1.25.10.10">
    <property type="entry name" value="Leucine-rich Repeat Variant"/>
    <property type="match status" value="2"/>
</dbReference>
<dbReference type="Proteomes" id="UP000007963">
    <property type="component" value="Unassembled WGS sequence"/>
</dbReference>
<dbReference type="RefSeq" id="XP_001213419.1">
    <property type="nucleotide sequence ID" value="XM_001213419.1"/>
</dbReference>
<name>Q0CPZ3_ASPTN</name>
<accession>Q0CPZ3</accession>
<dbReference type="InterPro" id="IPR055496">
    <property type="entry name" value="DUF7068"/>
</dbReference>
<evidence type="ECO:0000259" key="5">
    <source>
        <dbReference type="PROSITE" id="PS50837"/>
    </source>
</evidence>
<feature type="transmembrane region" description="Helical" evidence="4">
    <location>
        <begin position="6"/>
        <end position="23"/>
    </location>
</feature>
<dbReference type="InterPro" id="IPR016024">
    <property type="entry name" value="ARM-type_fold"/>
</dbReference>
<dbReference type="GO" id="GO:0005634">
    <property type="term" value="C:nucleus"/>
    <property type="evidence" value="ECO:0007669"/>
    <property type="project" value="UniProtKB-SubCell"/>
</dbReference>
<keyword evidence="4" id="KW-0472">Membrane</keyword>
<feature type="domain" description="NACHT" evidence="5">
    <location>
        <begin position="454"/>
        <end position="588"/>
    </location>
</feature>
<dbReference type="InterPro" id="IPR029058">
    <property type="entry name" value="AB_hydrolase_fold"/>
</dbReference>
<keyword evidence="2" id="KW-0539">Nucleus</keyword>
<evidence type="ECO:0000256" key="3">
    <source>
        <dbReference type="PROSITE-ProRule" id="PRU00103"/>
    </source>
</evidence>
<dbReference type="VEuPathDB" id="FungiDB:ATEG_04241"/>
<protein>
    <recommendedName>
        <fullName evidence="5">NACHT domain-containing protein</fullName>
    </recommendedName>
</protein>
<dbReference type="InterPro" id="IPR007111">
    <property type="entry name" value="NACHT_NTPase"/>
</dbReference>
<sequence>MDSIKAIQFIILTVGTIAFYHLWRRGRPPARLAQPTRAVRLQQVYPPPENQTRTDIDIIAIHGLDTNSEATWVWDPKGDNVNWLKQSDMLPTRFRSARIFTCDWPADLFEDPDFVQKEFEEFARLLLAGIKSRSPATNGVCGKAEERPIGFIASCLGGVILMKALVMASHEYQCVKQATRGIIFLATPFRGTSFEDVARWAEPGLNAWASLRGKKISHLLKLAKSSFNLEELVRNFTALCQENDLADYIVTFYETGNTRLTHKVVRWLPQYLAQEKPVRPMIYFLFTYSLRIKKMFSNPQQLVSRSSGTLDIVKHPLALDRRHVLMNKFAGPHDPDYETVTERVGYLLRKIGQGRLIERADVWIRTKRYSLKELKIERLSGELLPMDRCYINLALVERSSVNASRVGDNAGQKGSPFSLFARIKTERPDKTIEMTLPALFEPHQTPDGQKRRPNRILIHGRAGVGKTTLCKKIVHDFTYAGMWQNLFDRVLWLPLRNLKREDRRRSSTYNFGSLFYDEYFSQHPQGKDLADAVWSTLLQTTSERILLILDGLDEVVEDLEGDMLVFFKELLDQPNVIVTSRPHAMLPQDTKDVDLRLETIGFYPDQLKAYVENAFTDRETGETNYEKVSMIQSYLQKHPLVQGLVRIPVQLDAFCFTWETWERSNDQDTPKTMTAVYQAIELSLWKKDAVKLGKLTEARALGARRREITSLIRVQRHLLEYLAFTGIYNNVIDFESKHCDAILDGPTFTGKNFLLDETLKSLSFLRTPDQSLGSRDQSYHFLHLTFQEYFAARYFVRQWKANKLLEYIMFGDGRNRGSKPANLHPTAFLRRKKYKSRYDIFWRFVAGLLNEEEGDEEASRFFDAIEAEPLDILGPTHQRLVMHCLSEIRTAATFKKGLEEQLSQWLLFECRNTNRSSLGSDMEFPVPILLRALREESEVDRLLLLGSLRRRLAIEPGILELVTSMLEADRFSNTLKVLVLNLLACQSALLPEVLEKVAALLASKSKYVREAAVEVLARQSALTSEILQKVIAQPEDIDWSLRQEVVGALARESALTPEILEKVGIQVQDEDGDSRQATIEAPDSESEFESNMWTFELVVPEGVFPVRSTLTPESLQKLAGQTENKDRRVELVLLEALTPEMIQKFAGQLENEDWRVKLVALEALASQSTLTSEIVEKVSARLQDKNQRVRVAAIEALLNQSTLTLELLEKVEVQLADVKWDTRPQALRALASQLLFTPDNFQRVTAWLKNRDSSVRLVALETLASQSKHTPEILENIATLLTDEDRHVRGAAAQVITKLAPSLEAISPYLDPFYRALLERSFIVPVSWFNADGFSYMIVDERVVSLGRLPCHFMEVIQATQRALGSPLSR</sequence>
<dbReference type="OrthoDB" id="4207253at2759"/>
<dbReference type="Pfam" id="PF05729">
    <property type="entry name" value="NACHT"/>
    <property type="match status" value="1"/>
</dbReference>
<dbReference type="InterPro" id="IPR011989">
    <property type="entry name" value="ARM-like"/>
</dbReference>
<keyword evidence="4" id="KW-0812">Transmembrane</keyword>
<evidence type="ECO:0000256" key="4">
    <source>
        <dbReference type="SAM" id="Phobius"/>
    </source>
</evidence>
<dbReference type="HOGENOM" id="CLU_003175_1_0_1"/>
<proteinExistence type="predicted"/>
<evidence type="ECO:0000256" key="2">
    <source>
        <dbReference type="ARBA" id="ARBA00023242"/>
    </source>
</evidence>
<dbReference type="InterPro" id="IPR021133">
    <property type="entry name" value="HEAT_type_2"/>
</dbReference>
<dbReference type="SUPFAM" id="SSF53474">
    <property type="entry name" value="alpha/beta-Hydrolases"/>
    <property type="match status" value="1"/>
</dbReference>
<gene>
    <name evidence="6" type="ORF">ATEG_04241</name>
</gene>
<evidence type="ECO:0000256" key="1">
    <source>
        <dbReference type="ARBA" id="ARBA00004123"/>
    </source>
</evidence>